<feature type="compositionally biased region" description="Low complexity" evidence="8">
    <location>
        <begin position="52"/>
        <end position="64"/>
    </location>
</feature>
<comment type="subunit">
    <text evidence="7">Homodimer. Forms a heterotrimer with a catalytic subunit PAN2 to form the poly(A)-nuclease (PAN) deadenylation complex. Interacts (via PAM-2 motif) with poly(A)-binding protein PAB1 (via PABC domain), conferring substrate specificity of the enzyme complex.</text>
</comment>
<feature type="compositionally biased region" description="Polar residues" evidence="8">
    <location>
        <begin position="200"/>
        <end position="225"/>
    </location>
</feature>
<name>A0ABR3YRB9_9PEZI</name>
<feature type="region of interest" description="Disordered" evidence="8">
    <location>
        <begin position="49"/>
        <end position="81"/>
    </location>
</feature>
<keyword evidence="2 7" id="KW-0963">Cytoplasm</keyword>
<evidence type="ECO:0000256" key="4">
    <source>
        <dbReference type="ARBA" id="ARBA00022741"/>
    </source>
</evidence>
<comment type="domain">
    <text evidence="7">The N-terminal zinc finger binds to poly(A) RNA.</text>
</comment>
<dbReference type="SUPFAM" id="SSF56112">
    <property type="entry name" value="Protein kinase-like (PK-like)"/>
    <property type="match status" value="1"/>
</dbReference>
<accession>A0ABR3YRB9</accession>
<dbReference type="InterPro" id="IPR041332">
    <property type="entry name" value="Pan3_CK"/>
</dbReference>
<dbReference type="PANTHER" id="PTHR12272:SF11">
    <property type="entry name" value="PAN2-PAN3 DEADENYLATION COMPLEX SUBUNIT PAN3"/>
    <property type="match status" value="1"/>
</dbReference>
<evidence type="ECO:0000313" key="10">
    <source>
        <dbReference type="EMBL" id="KAL1890866.1"/>
    </source>
</evidence>
<evidence type="ECO:0000259" key="9">
    <source>
        <dbReference type="Pfam" id="PF18101"/>
    </source>
</evidence>
<gene>
    <name evidence="7 10" type="primary">PAN3</name>
    <name evidence="10" type="ORF">Sste5346_008007</name>
</gene>
<comment type="domain">
    <text evidence="7">Contains a pseudokinase domain. The protein kinase domain is predicted to be catalytically inactive because some of the residues important for catalytic activity are substituted and it lacks the equivalent of the binding site for a peptide substrate. However, it has retained an ATP-binding site and ATP-binding is required for mRNA degradation, stimulating the activity of the PAN2 nuclease in vitro. The nucleotide-binding site is juxtaposed to the RNase active site of PAN2 in the complex and may actually bind nucleosides of a poly(A) RNA rather than ATP, feeding the poly(A)-tail to the active site of the deadenylase and thus increasing the efficiency with which this distributive enzyme degrades oligo(A) RNAs.</text>
</comment>
<evidence type="ECO:0000256" key="8">
    <source>
        <dbReference type="SAM" id="MobiDB-lite"/>
    </source>
</evidence>
<comment type="caution">
    <text evidence="7">Lacks conserved residue(s) required for the propagation of feature annotation.</text>
</comment>
<evidence type="ECO:0000256" key="3">
    <source>
        <dbReference type="ARBA" id="ARBA00022664"/>
    </source>
</evidence>
<feature type="compositionally biased region" description="Low complexity" evidence="8">
    <location>
        <begin position="137"/>
        <end position="161"/>
    </location>
</feature>
<dbReference type="EMBL" id="JAWCUI010000058">
    <property type="protein sequence ID" value="KAL1890866.1"/>
    <property type="molecule type" value="Genomic_DNA"/>
</dbReference>
<evidence type="ECO:0000313" key="11">
    <source>
        <dbReference type="Proteomes" id="UP001583186"/>
    </source>
</evidence>
<evidence type="ECO:0000256" key="6">
    <source>
        <dbReference type="ARBA" id="ARBA00023054"/>
    </source>
</evidence>
<dbReference type="Pfam" id="PF18101">
    <property type="entry name" value="Pan3_CK"/>
    <property type="match status" value="1"/>
</dbReference>
<keyword evidence="11" id="KW-1185">Reference proteome</keyword>
<evidence type="ECO:0000256" key="5">
    <source>
        <dbReference type="ARBA" id="ARBA00022840"/>
    </source>
</evidence>
<feature type="domain" description="Pan3 C-terminal knob" evidence="9">
    <location>
        <begin position="645"/>
        <end position="782"/>
    </location>
</feature>
<dbReference type="Proteomes" id="UP001583186">
    <property type="component" value="Unassembled WGS sequence"/>
</dbReference>
<evidence type="ECO:0000256" key="2">
    <source>
        <dbReference type="ARBA" id="ARBA00022490"/>
    </source>
</evidence>
<keyword evidence="4 7" id="KW-0547">Nucleotide-binding</keyword>
<feature type="region of interest" description="Disordered" evidence="8">
    <location>
        <begin position="1"/>
        <end position="33"/>
    </location>
</feature>
<proteinExistence type="inferred from homology"/>
<keyword evidence="5 7" id="KW-0067">ATP-binding</keyword>
<sequence length="794" mass="86424">MAAPKDIASSKKGLNGDSPVFTPGSANSPLRKSSVLPLQAANAAPFTPLGTSVVSASNASSSASPREQLRDLVGNKDAGMSIPRADSAAFNLASVREFVPRTSDQASGFNAGSAREFQPKGGDRSPFNVAKAVEFRPQSQSSVPPSATPTSTSSVPSQTLPSPQPPQPSLISQQSQQASLAAQQPQQQQHQQAPGQGSLYNLSNGPSQQSQMSIPTGPSRVPTHNNPDHLNNRAGMGGMANMGGMGNMGAMNNLGSMNNMSGMGGIAGLGGMNSMAYGMPPGSEVQLGQGGGVYDSYNVASQGASGGAITTSPYNPYAATSQQPGREGAAYYQGQAPFGAQHQPPGEHLYFPMGPHRQDLLPRQRTVHEFFLPEKMRQEFHMKSRAGNQAAVTLSVNVESYHSLTALDTNSHKVAGSFGRITWLYKAVASKNGKHYCLRRVENFRVSNENALRTARDWRRVNSGNVVTVHEAFTTRAFGDSSVVFAMDYFPLSVTLMQYHFPTYGQTRPRTNVTVQENILWGYFVQIANALRAIHSAGLAARSIDLTKIIRTGKNRIRLSGCAVQDVINYDPARRVLDLQHEDFIHFGEVMVSLATHTPPNELKKPLSSLDQIPEIYSHEFKAAVKWLLTPAPASTTAPAGGKTIDALLTYIAPQVSRFFDMSLQENDSLYSLTSREVENGRIARLMMKLGTINERENYQRDASWAEHGPRYPLKLFRDYVFHQVDESGRPVVDPWHMISCLNKLDAGSNEVVRLSSRDGRTNLFVTYKELNKMVQRSFSDLIRPAGPPRRHHN</sequence>
<dbReference type="Gene3D" id="1.10.510.10">
    <property type="entry name" value="Transferase(Phosphotransferase) domain 1"/>
    <property type="match status" value="1"/>
</dbReference>
<protein>
    <recommendedName>
        <fullName evidence="7">PAN2-PAN3 deadenylation complex subunit PAN3</fullName>
    </recommendedName>
    <alternativeName>
        <fullName evidence="7">PAB1P-dependent poly(A)-specific ribonuclease</fullName>
    </alternativeName>
    <alternativeName>
        <fullName evidence="7">Poly(A)-nuclease deadenylation complex subunit 3</fullName>
        <shortName evidence="7">PAN deadenylation complex subunit 3</shortName>
    </alternativeName>
</protein>
<dbReference type="InterPro" id="IPR011009">
    <property type="entry name" value="Kinase-like_dom_sf"/>
</dbReference>
<comment type="function">
    <text evidence="7">Regulatory subunit of the poly(A)-nuclease (PAN) deadenylation complex, one of two cytoplasmic mRNA deadenylases involved in mRNA turnover. PAN specifically shortens poly(A) tails of RNA and the activity is stimulated by poly(A)-binding protein PAB1. PAN deadenylation is followed by rapid degradation of the shortened mRNA tails by the CCR4-NOT complex. Deadenylated mRNAs are then degraded by two alternative mechanisms, namely exosome-mediated 3'-5' exonucleolytic degradation, or deadenlyation-dependent mRNA decaping and subsequent 5'-3' exonucleolytic degradation by XRN1. May also be involved in post-transcriptional maturation of mRNA poly(A) tails. PAN3 acts as a positive regulator for PAN activity, recruiting the catalytic subunit PAN2 to mRNA via its interaction with RNA and with PAB1.</text>
</comment>
<comment type="similarity">
    <text evidence="7">Belongs to the protein kinase superfamily. PAN3 family.</text>
</comment>
<comment type="domain">
    <text evidence="7">The pseudokinase domain, the coiled-coil (CC), and C-terminal knob domain (CK) form a structural unit (PKC) that forms an extensive high-affinity interaction surface for PAN2.</text>
</comment>
<feature type="compositionally biased region" description="Low complexity" evidence="8">
    <location>
        <begin position="169"/>
        <end position="199"/>
    </location>
</feature>
<evidence type="ECO:0000256" key="1">
    <source>
        <dbReference type="ARBA" id="ARBA00004496"/>
    </source>
</evidence>
<keyword evidence="3 7" id="KW-0507">mRNA processing</keyword>
<dbReference type="PANTHER" id="PTHR12272">
    <property type="entry name" value="DEADENYLATION COMPLEX SUBUNIT PAN3"/>
    <property type="match status" value="1"/>
</dbReference>
<feature type="binding site" evidence="7">
    <location>
        <begin position="488"/>
        <end position="495"/>
    </location>
    <ligand>
        <name>ATP</name>
        <dbReference type="ChEBI" id="CHEBI:30616"/>
    </ligand>
</feature>
<feature type="binding site" evidence="7">
    <location>
        <position position="439"/>
    </location>
    <ligand>
        <name>ATP</name>
        <dbReference type="ChEBI" id="CHEBI:30616"/>
    </ligand>
</feature>
<dbReference type="InterPro" id="IPR030844">
    <property type="entry name" value="PAN3"/>
</dbReference>
<evidence type="ECO:0000256" key="7">
    <source>
        <dbReference type="HAMAP-Rule" id="MF_03181"/>
    </source>
</evidence>
<feature type="region of interest" description="Knob domain" evidence="7">
    <location>
        <begin position="693"/>
        <end position="794"/>
    </location>
</feature>
<feature type="binding site" evidence="7">
    <location>
        <begin position="547"/>
        <end position="548"/>
    </location>
    <ligand>
        <name>ATP</name>
        <dbReference type="ChEBI" id="CHEBI:30616"/>
    </ligand>
</feature>
<comment type="caution">
    <text evidence="10">The sequence shown here is derived from an EMBL/GenBank/DDBJ whole genome shotgun (WGS) entry which is preliminary data.</text>
</comment>
<comment type="subcellular location">
    <subcellularLocation>
        <location evidence="1 7">Cytoplasm</location>
    </subcellularLocation>
</comment>
<reference evidence="10 11" key="1">
    <citation type="journal article" date="2024" name="IMA Fungus">
        <title>IMA Genome - F19 : A genome assembly and annotation guide to empower mycologists, including annotated draft genome sequences of Ceratocystis pirilliformis, Diaporthe australafricana, Fusarium ophioides, Paecilomyces lecythidis, and Sporothrix stenoceras.</title>
        <authorList>
            <person name="Aylward J."/>
            <person name="Wilson A.M."/>
            <person name="Visagie C.M."/>
            <person name="Spraker J."/>
            <person name="Barnes I."/>
            <person name="Buitendag C."/>
            <person name="Ceriani C."/>
            <person name="Del Mar Angel L."/>
            <person name="du Plessis D."/>
            <person name="Fuchs T."/>
            <person name="Gasser K."/>
            <person name="Kramer D."/>
            <person name="Li W."/>
            <person name="Munsamy K."/>
            <person name="Piso A."/>
            <person name="Price J.L."/>
            <person name="Sonnekus B."/>
            <person name="Thomas C."/>
            <person name="van der Nest A."/>
            <person name="van Dijk A."/>
            <person name="van Heerden A."/>
            <person name="van Vuuren N."/>
            <person name="Yilmaz N."/>
            <person name="Duong T.A."/>
            <person name="van der Merwe N.A."/>
            <person name="Wingfield M.J."/>
            <person name="Wingfield B.D."/>
        </authorList>
    </citation>
    <scope>NUCLEOTIDE SEQUENCE [LARGE SCALE GENOMIC DNA]</scope>
    <source>
        <strain evidence="10 11">CMW 5346</strain>
    </source>
</reference>
<dbReference type="Gene3D" id="1.10.287.3700">
    <property type="match status" value="1"/>
</dbReference>
<dbReference type="HAMAP" id="MF_03181">
    <property type="entry name" value="PAN3"/>
    <property type="match status" value="1"/>
</dbReference>
<dbReference type="Gene3D" id="1.20.5.5160">
    <property type="match status" value="1"/>
</dbReference>
<keyword evidence="6 7" id="KW-0175">Coiled coil</keyword>
<organism evidence="10 11">
    <name type="scientific">Sporothrix stenoceras</name>
    <dbReference type="NCBI Taxonomy" id="5173"/>
    <lineage>
        <taxon>Eukaryota</taxon>
        <taxon>Fungi</taxon>
        <taxon>Dikarya</taxon>
        <taxon>Ascomycota</taxon>
        <taxon>Pezizomycotina</taxon>
        <taxon>Sordariomycetes</taxon>
        <taxon>Sordariomycetidae</taxon>
        <taxon>Ophiostomatales</taxon>
        <taxon>Ophiostomataceae</taxon>
        <taxon>Sporothrix</taxon>
    </lineage>
</organism>
<feature type="coiled-coil region" evidence="7">
    <location>
        <begin position="654"/>
        <end position="692"/>
    </location>
</feature>
<feature type="region of interest" description="Disordered" evidence="8">
    <location>
        <begin position="101"/>
        <end position="234"/>
    </location>
</feature>